<feature type="transmembrane region" description="Helical" evidence="9">
    <location>
        <begin position="180"/>
        <end position="199"/>
    </location>
</feature>
<evidence type="ECO:0000256" key="7">
    <source>
        <dbReference type="ARBA" id="ARBA00024033"/>
    </source>
</evidence>
<comment type="similarity">
    <text evidence="7">Belongs to the glycosyltransferase 87 family.</text>
</comment>
<dbReference type="EMBL" id="CP063189">
    <property type="protein sequence ID" value="WCZ32378.1"/>
    <property type="molecule type" value="Genomic_DNA"/>
</dbReference>
<feature type="transmembrane region" description="Helical" evidence="9">
    <location>
        <begin position="307"/>
        <end position="323"/>
    </location>
</feature>
<evidence type="ECO:0000256" key="3">
    <source>
        <dbReference type="ARBA" id="ARBA00022679"/>
    </source>
</evidence>
<feature type="transmembrane region" description="Helical" evidence="9">
    <location>
        <begin position="280"/>
        <end position="300"/>
    </location>
</feature>
<feature type="transmembrane region" description="Helical" evidence="9">
    <location>
        <begin position="352"/>
        <end position="376"/>
    </location>
</feature>
<sequence length="447" mass="49339">MTSSIAKRQSSLSALGWLVTAVGMLAGIARIVAHTRITDFPVDMTIYREGVQAFLDGRPVYSEPMLAGDIALPFIYPPFGALAMVPLASRGISHDTAGNIMIVLSDLLLVACLYFCFRAVLAPRHRRLLLPITSVTWAVALFFEPIDLNNSFAQINVVIMALVVFDLVPRKRWLPQGWLIGLAAAIKITPLAMLLYPLLKKDVRTILTAAASAIIATAVAAAVRWDAFVEFFTVKLLAMGTGDDFGVGTDYQSNSSIKGVVQRLYPSLESATDHATLTSVVWLALTLITIAAGAWAMRLFMRRDLNVEAWLIGSLVMLLISPVSWSHHWVWLALVVPVFAYRAWIYRHSTWVSGALLATLATWTVLMVTVPPKWWFGDQIDVYGMPLEFKLVVDDYVWFALLTAVLFVIVVRRRLPMPTPTPPTPKTRESRAAATDRAASSSKELQA</sequence>
<comment type="subcellular location">
    <subcellularLocation>
        <location evidence="1">Cell membrane</location>
        <topology evidence="1">Multi-pass membrane protein</topology>
    </subcellularLocation>
</comment>
<dbReference type="Proteomes" id="UP001220064">
    <property type="component" value="Chromosome"/>
</dbReference>
<feature type="transmembrane region" description="Helical" evidence="9">
    <location>
        <begin position="206"/>
        <end position="225"/>
    </location>
</feature>
<feature type="transmembrane region" description="Helical" evidence="9">
    <location>
        <begin position="70"/>
        <end position="88"/>
    </location>
</feature>
<dbReference type="InterPro" id="IPR018584">
    <property type="entry name" value="GT87"/>
</dbReference>
<evidence type="ECO:0000256" key="9">
    <source>
        <dbReference type="SAM" id="Phobius"/>
    </source>
</evidence>
<dbReference type="GO" id="GO:0016757">
    <property type="term" value="F:glycosyltransferase activity"/>
    <property type="evidence" value="ECO:0007669"/>
    <property type="project" value="UniProtKB-KW"/>
</dbReference>
<keyword evidence="2" id="KW-1003">Cell membrane</keyword>
<gene>
    <name evidence="10" type="ORF">CMASS_04640</name>
</gene>
<name>A0ABY7U6Q2_9CORY</name>
<dbReference type="EC" id="2.4.1.-" evidence="10"/>
<evidence type="ECO:0000256" key="4">
    <source>
        <dbReference type="ARBA" id="ARBA00022692"/>
    </source>
</evidence>
<protein>
    <submittedName>
        <fullName evidence="10">Polyprenol-phosphate-mannose-dependent alpha-(1-2)-phosphatidylinositol mannoside mannosyltransferase</fullName>
        <ecNumber evidence="10">2.4.1.-</ecNumber>
    </submittedName>
</protein>
<evidence type="ECO:0000256" key="1">
    <source>
        <dbReference type="ARBA" id="ARBA00004651"/>
    </source>
</evidence>
<evidence type="ECO:0000256" key="2">
    <source>
        <dbReference type="ARBA" id="ARBA00022475"/>
    </source>
</evidence>
<accession>A0ABY7U6Q2</accession>
<keyword evidence="4 9" id="KW-0812">Transmembrane</keyword>
<evidence type="ECO:0000256" key="6">
    <source>
        <dbReference type="ARBA" id="ARBA00023136"/>
    </source>
</evidence>
<keyword evidence="11" id="KW-1185">Reference proteome</keyword>
<evidence type="ECO:0000256" key="5">
    <source>
        <dbReference type="ARBA" id="ARBA00022989"/>
    </source>
</evidence>
<keyword evidence="6 9" id="KW-0472">Membrane</keyword>
<evidence type="ECO:0000313" key="10">
    <source>
        <dbReference type="EMBL" id="WCZ32378.1"/>
    </source>
</evidence>
<feature type="region of interest" description="Disordered" evidence="8">
    <location>
        <begin position="420"/>
        <end position="447"/>
    </location>
</feature>
<feature type="transmembrane region" description="Helical" evidence="9">
    <location>
        <begin position="396"/>
        <end position="412"/>
    </location>
</feature>
<feature type="transmembrane region" description="Helical" evidence="9">
    <location>
        <begin position="12"/>
        <end position="33"/>
    </location>
</feature>
<dbReference type="Pfam" id="PF09594">
    <property type="entry name" value="GT87"/>
    <property type="match status" value="1"/>
</dbReference>
<dbReference type="RefSeq" id="WP_022862426.1">
    <property type="nucleotide sequence ID" value="NZ_ATVG01000002.1"/>
</dbReference>
<keyword evidence="10" id="KW-0328">Glycosyltransferase</keyword>
<keyword evidence="3 10" id="KW-0808">Transferase</keyword>
<feature type="compositionally biased region" description="Low complexity" evidence="8">
    <location>
        <begin position="432"/>
        <end position="447"/>
    </location>
</feature>
<keyword evidence="5 9" id="KW-1133">Transmembrane helix</keyword>
<proteinExistence type="inferred from homology"/>
<evidence type="ECO:0000313" key="11">
    <source>
        <dbReference type="Proteomes" id="UP001220064"/>
    </source>
</evidence>
<reference evidence="10 11" key="1">
    <citation type="submission" date="2020-10" db="EMBL/GenBank/DDBJ databases">
        <title>Complete genome sequence of Corynebacterium massiliense DSM 45435, type strain of Corynebacterium massiliense.</title>
        <authorList>
            <person name="Busche T."/>
            <person name="Kalinowski J."/>
            <person name="Ruckert C."/>
        </authorList>
    </citation>
    <scope>NUCLEOTIDE SEQUENCE [LARGE SCALE GENOMIC DNA]</scope>
    <source>
        <strain evidence="10 11">DSM 45435</strain>
    </source>
</reference>
<feature type="transmembrane region" description="Helical" evidence="9">
    <location>
        <begin position="329"/>
        <end position="345"/>
    </location>
</feature>
<feature type="transmembrane region" description="Helical" evidence="9">
    <location>
        <begin position="100"/>
        <end position="121"/>
    </location>
</feature>
<evidence type="ECO:0000256" key="8">
    <source>
        <dbReference type="SAM" id="MobiDB-lite"/>
    </source>
</evidence>
<organism evidence="10 11">
    <name type="scientific">Corynebacterium massiliense DSM 45435</name>
    <dbReference type="NCBI Taxonomy" id="1121364"/>
    <lineage>
        <taxon>Bacteria</taxon>
        <taxon>Bacillati</taxon>
        <taxon>Actinomycetota</taxon>
        <taxon>Actinomycetes</taxon>
        <taxon>Mycobacteriales</taxon>
        <taxon>Corynebacteriaceae</taxon>
        <taxon>Corynebacterium</taxon>
    </lineage>
</organism>